<proteinExistence type="predicted"/>
<sequence length="110" mass="12476">MILEGGENFSVGQKQLLCLVRAMLRNVKIVVMDEATANVDLRTDALIQATMRRKFRQCTVITIAHRLDTVMDSDKILVLESGRVVEFDTPDALLQNVNGFFYNYVKKTIP</sequence>
<dbReference type="PANTHER" id="PTHR24223">
    <property type="entry name" value="ATP-BINDING CASSETTE SUB-FAMILY C"/>
    <property type="match status" value="1"/>
</dbReference>
<comment type="caution">
    <text evidence="5">The sequence shown here is derived from an EMBL/GenBank/DDBJ whole genome shotgun (WGS) entry which is preliminary data.</text>
</comment>
<keyword evidence="1" id="KW-0547">Nucleotide-binding</keyword>
<keyword evidence="2" id="KW-0067">ATP-binding</keyword>
<feature type="domain" description="ABC transporter" evidence="3">
    <location>
        <begin position="6"/>
        <end position="37"/>
    </location>
</feature>
<dbReference type="SUPFAM" id="SSF52540">
    <property type="entry name" value="P-loop containing nucleoside triphosphate hydrolases"/>
    <property type="match status" value="1"/>
</dbReference>
<dbReference type="AlphaFoldDB" id="A0A8J6H2X3"/>
<name>A0A8J6H2X3_TENMO</name>
<dbReference type="EMBL" id="JABDTM020030705">
    <property type="protein sequence ID" value="KAH0807344.1"/>
    <property type="molecule type" value="Genomic_DNA"/>
</dbReference>
<evidence type="ECO:0000256" key="2">
    <source>
        <dbReference type="ARBA" id="ARBA00022840"/>
    </source>
</evidence>
<dbReference type="Pfam" id="PF00005">
    <property type="entry name" value="ABC_tran"/>
    <property type="match status" value="1"/>
</dbReference>
<organism evidence="5 6">
    <name type="scientific">Tenebrio molitor</name>
    <name type="common">Yellow mealworm beetle</name>
    <dbReference type="NCBI Taxonomy" id="7067"/>
    <lineage>
        <taxon>Eukaryota</taxon>
        <taxon>Metazoa</taxon>
        <taxon>Ecdysozoa</taxon>
        <taxon>Arthropoda</taxon>
        <taxon>Hexapoda</taxon>
        <taxon>Insecta</taxon>
        <taxon>Pterygota</taxon>
        <taxon>Neoptera</taxon>
        <taxon>Endopterygota</taxon>
        <taxon>Coleoptera</taxon>
        <taxon>Polyphaga</taxon>
        <taxon>Cucujiformia</taxon>
        <taxon>Tenebrionidae</taxon>
        <taxon>Tenebrio</taxon>
    </lineage>
</organism>
<dbReference type="Gene3D" id="3.40.50.300">
    <property type="entry name" value="P-loop containing nucleotide triphosphate hydrolases"/>
    <property type="match status" value="1"/>
</dbReference>
<dbReference type="EMBL" id="JABDTM020030711">
    <property type="protein sequence ID" value="KAH0807340.1"/>
    <property type="molecule type" value="Genomic_DNA"/>
</dbReference>
<dbReference type="InterPro" id="IPR003439">
    <property type="entry name" value="ABC_transporter-like_ATP-bd"/>
</dbReference>
<dbReference type="GO" id="GO:0042626">
    <property type="term" value="F:ATPase-coupled transmembrane transporter activity"/>
    <property type="evidence" value="ECO:0007669"/>
    <property type="project" value="TreeGrafter"/>
</dbReference>
<evidence type="ECO:0000313" key="4">
    <source>
        <dbReference type="EMBL" id="KAH0807340.1"/>
    </source>
</evidence>
<dbReference type="InterPro" id="IPR050173">
    <property type="entry name" value="ABC_transporter_C-like"/>
</dbReference>
<evidence type="ECO:0000256" key="1">
    <source>
        <dbReference type="ARBA" id="ARBA00022741"/>
    </source>
</evidence>
<dbReference type="PANTHER" id="PTHR24223:SF448">
    <property type="entry name" value="FI20146P1-RELATED"/>
    <property type="match status" value="1"/>
</dbReference>
<reference evidence="5" key="2">
    <citation type="submission" date="2021-08" db="EMBL/GenBank/DDBJ databases">
        <authorList>
            <person name="Eriksson T."/>
        </authorList>
    </citation>
    <scope>NUCLEOTIDE SEQUENCE</scope>
    <source>
        <strain evidence="5">Stoneville</strain>
        <tissue evidence="5">Whole head</tissue>
    </source>
</reference>
<dbReference type="GO" id="GO:0016887">
    <property type="term" value="F:ATP hydrolysis activity"/>
    <property type="evidence" value="ECO:0007669"/>
    <property type="project" value="InterPro"/>
</dbReference>
<dbReference type="GO" id="GO:0005524">
    <property type="term" value="F:ATP binding"/>
    <property type="evidence" value="ECO:0007669"/>
    <property type="project" value="UniProtKB-KW"/>
</dbReference>
<evidence type="ECO:0000313" key="5">
    <source>
        <dbReference type="EMBL" id="KAH0807344.1"/>
    </source>
</evidence>
<evidence type="ECO:0000259" key="3">
    <source>
        <dbReference type="Pfam" id="PF00005"/>
    </source>
</evidence>
<dbReference type="FunFam" id="3.40.50.300:FF:003492">
    <property type="entry name" value="AGAP012735-PA"/>
    <property type="match status" value="1"/>
</dbReference>
<dbReference type="InterPro" id="IPR027417">
    <property type="entry name" value="P-loop_NTPase"/>
</dbReference>
<evidence type="ECO:0000313" key="6">
    <source>
        <dbReference type="Proteomes" id="UP000719412"/>
    </source>
</evidence>
<gene>
    <name evidence="5" type="ORF">GEV33_015447</name>
    <name evidence="4" type="ORF">GEV33_015451</name>
</gene>
<dbReference type="Proteomes" id="UP000719412">
    <property type="component" value="Unassembled WGS sequence"/>
</dbReference>
<dbReference type="GO" id="GO:0016020">
    <property type="term" value="C:membrane"/>
    <property type="evidence" value="ECO:0007669"/>
    <property type="project" value="TreeGrafter"/>
</dbReference>
<reference evidence="5" key="1">
    <citation type="journal article" date="2020" name="J Insects Food Feed">
        <title>The yellow mealworm (Tenebrio molitor) genome: a resource for the emerging insects as food and feed industry.</title>
        <authorList>
            <person name="Eriksson T."/>
            <person name="Andere A."/>
            <person name="Kelstrup H."/>
            <person name="Emery V."/>
            <person name="Picard C."/>
        </authorList>
    </citation>
    <scope>NUCLEOTIDE SEQUENCE</scope>
    <source>
        <strain evidence="5">Stoneville</strain>
        <tissue evidence="5">Whole head</tissue>
    </source>
</reference>
<protein>
    <recommendedName>
        <fullName evidence="3">ABC transporter domain-containing protein</fullName>
    </recommendedName>
</protein>
<keyword evidence="6" id="KW-1185">Reference proteome</keyword>
<accession>A0A8J6H2X3</accession>